<protein>
    <submittedName>
        <fullName evidence="2">Uncharacterized protein</fullName>
    </submittedName>
</protein>
<dbReference type="OrthoDB" id="4427368at2"/>
<evidence type="ECO:0000313" key="2">
    <source>
        <dbReference type="EMBL" id="AZA11604.1"/>
    </source>
</evidence>
<dbReference type="Proteomes" id="UP000271587">
    <property type="component" value="Chromosome"/>
</dbReference>
<proteinExistence type="predicted"/>
<keyword evidence="1" id="KW-0812">Transmembrane</keyword>
<dbReference type="EMBL" id="CP033897">
    <property type="protein sequence ID" value="AZA11604.1"/>
    <property type="molecule type" value="Genomic_DNA"/>
</dbReference>
<dbReference type="AlphaFoldDB" id="A0A3G6J6F8"/>
<sequence>MPDRYFNDKPKQPNWPLWLIIGGCAVLVLWLRWEGVVLAAIIAAITAAVMHFRPDSAEVETLRASVLLSIEDIQAVLSDYEHFLHGTDPEAIADRTMLRPALADETSVVPEIERFHELRVAAERFCARVQVRFDDADMSVAHLEGLLQATDRRAAELQQAWTQARHVARKLAP</sequence>
<organism evidence="2 3">
    <name type="scientific">Corynebacterium gerontici</name>
    <dbReference type="NCBI Taxonomy" id="2079234"/>
    <lineage>
        <taxon>Bacteria</taxon>
        <taxon>Bacillati</taxon>
        <taxon>Actinomycetota</taxon>
        <taxon>Actinomycetes</taxon>
        <taxon>Mycobacteriales</taxon>
        <taxon>Corynebacteriaceae</taxon>
        <taxon>Corynebacterium</taxon>
    </lineage>
</organism>
<evidence type="ECO:0000313" key="3">
    <source>
        <dbReference type="Proteomes" id="UP000271587"/>
    </source>
</evidence>
<keyword evidence="3" id="KW-1185">Reference proteome</keyword>
<dbReference type="RefSeq" id="WP_123934324.1">
    <property type="nucleotide sequence ID" value="NZ_CP033897.1"/>
</dbReference>
<feature type="transmembrane region" description="Helical" evidence="1">
    <location>
        <begin position="36"/>
        <end position="53"/>
    </location>
</feature>
<gene>
    <name evidence="2" type="ORF">CGERO_06520</name>
</gene>
<evidence type="ECO:0000256" key="1">
    <source>
        <dbReference type="SAM" id="Phobius"/>
    </source>
</evidence>
<dbReference type="KEGG" id="cgk:CGERO_06520"/>
<reference evidence="2 3" key="1">
    <citation type="submission" date="2018-11" db="EMBL/GenBank/DDBJ databases">
        <authorList>
            <person name="Kleinhagauer T."/>
            <person name="Glaeser S.P."/>
            <person name="Spergser J."/>
            <person name="Ruckert C."/>
            <person name="Kaempfer P."/>
            <person name="Busse H.-J."/>
        </authorList>
    </citation>
    <scope>NUCLEOTIDE SEQUENCE [LARGE SCALE GENOMIC DNA]</scope>
    <source>
        <strain evidence="2 3">W8</strain>
    </source>
</reference>
<dbReference type="PROSITE" id="PS51257">
    <property type="entry name" value="PROKAR_LIPOPROTEIN"/>
    <property type="match status" value="1"/>
</dbReference>
<feature type="transmembrane region" description="Helical" evidence="1">
    <location>
        <begin position="15"/>
        <end position="31"/>
    </location>
</feature>
<name>A0A3G6J6F8_9CORY</name>
<keyword evidence="1" id="KW-0472">Membrane</keyword>
<accession>A0A3G6J6F8</accession>
<keyword evidence="1" id="KW-1133">Transmembrane helix</keyword>